<dbReference type="RefSeq" id="WP_068948522.1">
    <property type="nucleotide sequence ID" value="NZ_CP015922.1"/>
</dbReference>
<dbReference type="InterPro" id="IPR052518">
    <property type="entry name" value="CHR_Transporter"/>
</dbReference>
<dbReference type="Proteomes" id="UP000078463">
    <property type="component" value="Chromosome"/>
</dbReference>
<evidence type="ECO:0000256" key="5">
    <source>
        <dbReference type="ARBA" id="ARBA00022989"/>
    </source>
</evidence>
<feature type="transmembrane region" description="Helical" evidence="7">
    <location>
        <begin position="151"/>
        <end position="182"/>
    </location>
</feature>
<dbReference type="AlphaFoldDB" id="A0A191UER9"/>
<dbReference type="KEGG" id="pwu:A8O14_05030"/>
<evidence type="ECO:0008006" key="10">
    <source>
        <dbReference type="Google" id="ProtNLM"/>
    </source>
</evidence>
<evidence type="ECO:0000256" key="2">
    <source>
        <dbReference type="ARBA" id="ARBA00005262"/>
    </source>
</evidence>
<evidence type="ECO:0000256" key="1">
    <source>
        <dbReference type="ARBA" id="ARBA00004651"/>
    </source>
</evidence>
<evidence type="ECO:0000256" key="4">
    <source>
        <dbReference type="ARBA" id="ARBA00022692"/>
    </source>
</evidence>
<evidence type="ECO:0000256" key="6">
    <source>
        <dbReference type="ARBA" id="ARBA00023136"/>
    </source>
</evidence>
<dbReference type="EMBL" id="CP015922">
    <property type="protein sequence ID" value="ANI99509.1"/>
    <property type="molecule type" value="Genomic_DNA"/>
</dbReference>
<evidence type="ECO:0000313" key="8">
    <source>
        <dbReference type="EMBL" id="ANI99509.1"/>
    </source>
</evidence>
<dbReference type="Pfam" id="PF02417">
    <property type="entry name" value="Chromate_transp"/>
    <property type="match status" value="1"/>
</dbReference>
<organism evidence="8 9">
    <name type="scientific">Polynucleobacter wuianus</name>
    <dbReference type="NCBI Taxonomy" id="1743168"/>
    <lineage>
        <taxon>Bacteria</taxon>
        <taxon>Pseudomonadati</taxon>
        <taxon>Pseudomonadota</taxon>
        <taxon>Betaproteobacteria</taxon>
        <taxon>Burkholderiales</taxon>
        <taxon>Burkholderiaceae</taxon>
        <taxon>Polynucleobacter</taxon>
    </lineage>
</organism>
<feature type="transmembrane region" description="Helical" evidence="7">
    <location>
        <begin position="120"/>
        <end position="139"/>
    </location>
</feature>
<dbReference type="InterPro" id="IPR003370">
    <property type="entry name" value="Chromate_transpt"/>
</dbReference>
<dbReference type="OrthoDB" id="8596378at2"/>
<feature type="transmembrane region" description="Helical" evidence="7">
    <location>
        <begin position="20"/>
        <end position="42"/>
    </location>
</feature>
<evidence type="ECO:0000313" key="9">
    <source>
        <dbReference type="Proteomes" id="UP000078463"/>
    </source>
</evidence>
<reference evidence="9" key="1">
    <citation type="submission" date="2016-05" db="EMBL/GenBank/DDBJ databases">
        <title>Polynucleobacter sp. QLW-P1FAT50C-4 genome.</title>
        <authorList>
            <person name="Hahn M.W."/>
        </authorList>
    </citation>
    <scope>NUCLEOTIDE SEQUENCE [LARGE SCALE GENOMIC DNA]</scope>
    <source>
        <strain evidence="9">QLW-P1FAT50C-4</strain>
    </source>
</reference>
<name>A0A191UER9_9BURK</name>
<keyword evidence="9" id="KW-1185">Reference proteome</keyword>
<proteinExistence type="inferred from homology"/>
<feature type="transmembrane region" description="Helical" evidence="7">
    <location>
        <begin position="83"/>
        <end position="108"/>
    </location>
</feature>
<accession>A0A191UER9</accession>
<feature type="transmembrane region" description="Helical" evidence="7">
    <location>
        <begin position="54"/>
        <end position="77"/>
    </location>
</feature>
<dbReference type="PANTHER" id="PTHR43663">
    <property type="entry name" value="CHROMATE TRANSPORT PROTEIN-RELATED"/>
    <property type="match status" value="1"/>
</dbReference>
<dbReference type="PANTHER" id="PTHR43663:SF1">
    <property type="entry name" value="CHROMATE TRANSPORTER"/>
    <property type="match status" value="1"/>
</dbReference>
<keyword evidence="3" id="KW-1003">Cell membrane</keyword>
<protein>
    <recommendedName>
        <fullName evidence="10">Chromate transporter</fullName>
    </recommendedName>
</protein>
<comment type="similarity">
    <text evidence="2">Belongs to the chromate ion transporter (CHR) (TC 2.A.51) family.</text>
</comment>
<comment type="subcellular location">
    <subcellularLocation>
        <location evidence="1">Cell membrane</location>
        <topology evidence="1">Multi-pass membrane protein</topology>
    </subcellularLocation>
</comment>
<dbReference type="GO" id="GO:0015109">
    <property type="term" value="F:chromate transmembrane transporter activity"/>
    <property type="evidence" value="ECO:0007669"/>
    <property type="project" value="InterPro"/>
</dbReference>
<dbReference type="GO" id="GO:0005886">
    <property type="term" value="C:plasma membrane"/>
    <property type="evidence" value="ECO:0007669"/>
    <property type="project" value="UniProtKB-SubCell"/>
</dbReference>
<keyword evidence="6 7" id="KW-0472">Membrane</keyword>
<dbReference type="STRING" id="1743168.A8O14_05030"/>
<gene>
    <name evidence="8" type="ORF">A8O14_05030</name>
</gene>
<keyword evidence="5 7" id="KW-1133">Transmembrane helix</keyword>
<evidence type="ECO:0000256" key="7">
    <source>
        <dbReference type="SAM" id="Phobius"/>
    </source>
</evidence>
<evidence type="ECO:0000256" key="3">
    <source>
        <dbReference type="ARBA" id="ARBA00022475"/>
    </source>
</evidence>
<keyword evidence="4 7" id="KW-0812">Transmembrane</keyword>
<sequence>MSLGEPSAQALEPTLYELFIQFLIIGAVSFGGGIIAYERILLIDKRKWLSTDEFMGFLAISQTMPGLNSVNLAVLAGDHLRGIWGAVVSVIGLIMPGSAFVLIVGIAYTNNNDHPLANMLLTGIAAGACGLLAAITYRIGDQHWKHLKSLVIIACTFGLMSIAKLSLPIVLLIMAPISIYLYRPKSTR</sequence>